<keyword evidence="5 6" id="KW-0472">Membrane</keyword>
<feature type="transmembrane region" description="Helical" evidence="6">
    <location>
        <begin position="245"/>
        <end position="265"/>
    </location>
</feature>
<proteinExistence type="inferred from homology"/>
<evidence type="ECO:0000313" key="9">
    <source>
        <dbReference type="Proteomes" id="UP001341840"/>
    </source>
</evidence>
<dbReference type="CDD" id="cd13136">
    <property type="entry name" value="MATE_DinF_like"/>
    <property type="match status" value="1"/>
</dbReference>
<protein>
    <recommendedName>
        <fullName evidence="6">Protein DETOXIFICATION</fullName>
    </recommendedName>
    <alternativeName>
        <fullName evidence="6">Multidrug and toxic compound extrusion protein</fullName>
    </alternativeName>
</protein>
<comment type="similarity">
    <text evidence="2 6">Belongs to the multi antimicrobial extrusion (MATE) (TC 2.A.66.1) family.</text>
</comment>
<evidence type="ECO:0000256" key="2">
    <source>
        <dbReference type="ARBA" id="ARBA00010199"/>
    </source>
</evidence>
<evidence type="ECO:0000256" key="1">
    <source>
        <dbReference type="ARBA" id="ARBA00004141"/>
    </source>
</evidence>
<reference evidence="8 9" key="1">
    <citation type="journal article" date="2023" name="Plants (Basel)">
        <title>Bridging the Gap: Combining Genomics and Transcriptomics Approaches to Understand Stylosanthes scabra, an Orphan Legume from the Brazilian Caatinga.</title>
        <authorList>
            <person name="Ferreira-Neto J.R.C."/>
            <person name="da Silva M.D."/>
            <person name="Binneck E."/>
            <person name="de Melo N.F."/>
            <person name="da Silva R.H."/>
            <person name="de Melo A.L.T.M."/>
            <person name="Pandolfi V."/>
            <person name="Bustamante F.O."/>
            <person name="Brasileiro-Vidal A.C."/>
            <person name="Benko-Iseppon A.M."/>
        </authorList>
    </citation>
    <scope>NUCLEOTIDE SEQUENCE [LARGE SCALE GENOMIC DNA]</scope>
    <source>
        <tissue evidence="8">Leaves</tissue>
    </source>
</reference>
<dbReference type="InterPro" id="IPR002528">
    <property type="entry name" value="MATE_fam"/>
</dbReference>
<accession>A0ABU6XKQ0</accession>
<keyword evidence="3 6" id="KW-0812">Transmembrane</keyword>
<feature type="transmembrane region" description="Helical" evidence="6">
    <location>
        <begin position="341"/>
        <end position="363"/>
    </location>
</feature>
<feature type="transmembrane region" description="Helical" evidence="6">
    <location>
        <begin position="417"/>
        <end position="440"/>
    </location>
</feature>
<dbReference type="Proteomes" id="UP001341840">
    <property type="component" value="Unassembled WGS sequence"/>
</dbReference>
<evidence type="ECO:0000313" key="8">
    <source>
        <dbReference type="EMBL" id="MED6197465.1"/>
    </source>
</evidence>
<keyword evidence="9" id="KW-1185">Reference proteome</keyword>
<feature type="transmembrane region" description="Helical" evidence="6">
    <location>
        <begin position="291"/>
        <end position="320"/>
    </location>
</feature>
<evidence type="ECO:0000256" key="4">
    <source>
        <dbReference type="ARBA" id="ARBA00022989"/>
    </source>
</evidence>
<dbReference type="Pfam" id="PF01554">
    <property type="entry name" value="MatE"/>
    <property type="match status" value="2"/>
</dbReference>
<feature type="transmembrane region" description="Helical" evidence="6">
    <location>
        <begin position="515"/>
        <end position="534"/>
    </location>
</feature>
<gene>
    <name evidence="8" type="primary">DTX44_3</name>
    <name evidence="8" type="ORF">PIB30_056724</name>
</gene>
<name>A0ABU6XKQ0_9FABA</name>
<dbReference type="PANTHER" id="PTHR42893">
    <property type="entry name" value="PROTEIN DETOXIFICATION 44, CHLOROPLASTIC-RELATED"/>
    <property type="match status" value="1"/>
</dbReference>
<keyword evidence="4 6" id="KW-1133">Transmembrane helix</keyword>
<dbReference type="InterPro" id="IPR044644">
    <property type="entry name" value="DinF-like"/>
</dbReference>
<evidence type="ECO:0000256" key="5">
    <source>
        <dbReference type="ARBA" id="ARBA00023136"/>
    </source>
</evidence>
<dbReference type="PANTHER" id="PTHR42893:SF46">
    <property type="entry name" value="PROTEIN DETOXIFICATION 44, CHLOROPLASTIC"/>
    <property type="match status" value="1"/>
</dbReference>
<evidence type="ECO:0000256" key="6">
    <source>
        <dbReference type="RuleBase" id="RU004914"/>
    </source>
</evidence>
<comment type="subcellular location">
    <subcellularLocation>
        <location evidence="1">Membrane</location>
        <topology evidence="1">Multi-pass membrane protein</topology>
    </subcellularLocation>
</comment>
<evidence type="ECO:0000256" key="3">
    <source>
        <dbReference type="ARBA" id="ARBA00022692"/>
    </source>
</evidence>
<organism evidence="8 9">
    <name type="scientific">Stylosanthes scabra</name>
    <dbReference type="NCBI Taxonomy" id="79078"/>
    <lineage>
        <taxon>Eukaryota</taxon>
        <taxon>Viridiplantae</taxon>
        <taxon>Streptophyta</taxon>
        <taxon>Embryophyta</taxon>
        <taxon>Tracheophyta</taxon>
        <taxon>Spermatophyta</taxon>
        <taxon>Magnoliopsida</taxon>
        <taxon>eudicotyledons</taxon>
        <taxon>Gunneridae</taxon>
        <taxon>Pentapetalae</taxon>
        <taxon>rosids</taxon>
        <taxon>fabids</taxon>
        <taxon>Fabales</taxon>
        <taxon>Fabaceae</taxon>
        <taxon>Papilionoideae</taxon>
        <taxon>50 kb inversion clade</taxon>
        <taxon>dalbergioids sensu lato</taxon>
        <taxon>Dalbergieae</taxon>
        <taxon>Pterocarpus clade</taxon>
        <taxon>Stylosanthes</taxon>
    </lineage>
</organism>
<dbReference type="NCBIfam" id="TIGR00797">
    <property type="entry name" value="matE"/>
    <property type="match status" value="1"/>
</dbReference>
<feature type="transmembrane region" description="Helical" evidence="6">
    <location>
        <begin position="204"/>
        <end position="225"/>
    </location>
</feature>
<sequence length="564" mass="60351">MASSSSSSFLCMHMHHRHPMHHHQNHSFLFFNSKPSKLHIHHCFPTPRVAPKSCLSHKNSDTKTDSLEETASNNKEEPSSNLSSSSVQGSFFSSFIHQFRNGWLVFDDMGMEMVSIAVPAAMALAADPLASLVDTAFVGHIGSVELAAVGVSASVFNLMSDLFNVPLLNITTSFVAEEQALIKKEDDNGNCQSKKLIPSVSTSLALAAALGIAETVALSFGSGILMNIMGIPVDSPMREPAEQFLTMRAFGAPAIVMALAAQGTFRGFTDTKTPLYAIGAGNIINTILDPILIFFCGLGIGGAAVSTVISEYLIALILVWKLSENVLLIPSDVDWKKILNYLKSGGLLIGRTIAVLMTMTVATSAAAKQGPTPMAGHQICMEVWLSVSSLTDALALAGQAILAGSYSQGNYEQSRQLIYRALQIGLGTGIALSMILFFGYGAFSSLFSTDSEVQDVAQSGLLFVAGSQPVNALAFVVDGLYYGVSDFGFAAYSMVLVALISSVFILVASPVLGLHGVWTGLFLFMILRVLAGIWRKLNVQEKYKDDIACSYKAKIFLVAFLGKV</sequence>
<dbReference type="EMBL" id="JASCZI010211905">
    <property type="protein sequence ID" value="MED6197465.1"/>
    <property type="molecule type" value="Genomic_DNA"/>
</dbReference>
<comment type="caution">
    <text evidence="8">The sequence shown here is derived from an EMBL/GenBank/DDBJ whole genome shotgun (WGS) entry which is preliminary data.</text>
</comment>
<feature type="transmembrane region" description="Helical" evidence="6">
    <location>
        <begin position="460"/>
        <end position="482"/>
    </location>
</feature>
<evidence type="ECO:0000256" key="7">
    <source>
        <dbReference type="SAM" id="MobiDB-lite"/>
    </source>
</evidence>
<feature type="transmembrane region" description="Helical" evidence="6">
    <location>
        <begin position="489"/>
        <end position="509"/>
    </location>
</feature>
<feature type="region of interest" description="Disordered" evidence="7">
    <location>
        <begin position="52"/>
        <end position="84"/>
    </location>
</feature>
<feature type="transmembrane region" description="Helical" evidence="6">
    <location>
        <begin position="383"/>
        <end position="405"/>
    </location>
</feature>
<comment type="caution">
    <text evidence="6">Lacks conserved residue(s) required for the propagation of feature annotation.</text>
</comment>